<name>A0ABP9VX53_9BACT</name>
<dbReference type="Proteomes" id="UP001416858">
    <property type="component" value="Unassembled WGS sequence"/>
</dbReference>
<sequence length="36" mass="4055">MGVRGIVLNVTPAWFGTGVSSLGRFLPYVYGIRWQR</sequence>
<reference evidence="1 2" key="1">
    <citation type="submission" date="2024-02" db="EMBL/GenBank/DDBJ databases">
        <title>Rhodopirellula caenicola NBRC 110016.</title>
        <authorList>
            <person name="Ichikawa N."/>
            <person name="Katano-Makiyama Y."/>
            <person name="Hidaka K."/>
        </authorList>
    </citation>
    <scope>NUCLEOTIDE SEQUENCE [LARGE SCALE GENOMIC DNA]</scope>
    <source>
        <strain evidence="1 2">NBRC 110016</strain>
    </source>
</reference>
<comment type="caution">
    <text evidence="1">The sequence shown here is derived from an EMBL/GenBank/DDBJ whole genome shotgun (WGS) entry which is preliminary data.</text>
</comment>
<evidence type="ECO:0000313" key="1">
    <source>
        <dbReference type="EMBL" id="GAA5509724.1"/>
    </source>
</evidence>
<gene>
    <name evidence="1" type="ORF">Rcae01_05227</name>
</gene>
<keyword evidence="2" id="KW-1185">Reference proteome</keyword>
<organism evidence="1 2">
    <name type="scientific">Novipirellula caenicola</name>
    <dbReference type="NCBI Taxonomy" id="1536901"/>
    <lineage>
        <taxon>Bacteria</taxon>
        <taxon>Pseudomonadati</taxon>
        <taxon>Planctomycetota</taxon>
        <taxon>Planctomycetia</taxon>
        <taxon>Pirellulales</taxon>
        <taxon>Pirellulaceae</taxon>
        <taxon>Novipirellula</taxon>
    </lineage>
</organism>
<dbReference type="EMBL" id="BAABRO010000016">
    <property type="protein sequence ID" value="GAA5509724.1"/>
    <property type="molecule type" value="Genomic_DNA"/>
</dbReference>
<proteinExistence type="predicted"/>
<accession>A0ABP9VX53</accession>
<evidence type="ECO:0000313" key="2">
    <source>
        <dbReference type="Proteomes" id="UP001416858"/>
    </source>
</evidence>
<protein>
    <submittedName>
        <fullName evidence="1">Uncharacterized protein</fullName>
    </submittedName>
</protein>